<sequence length="341" mass="41879">MNHQLLEQYQPILQQYRLQADYIEDYGKTKKIYTRAGVFALKELSMPHQLQTIRDAYRFFTKKAIPLFLAYNGNPFVFYRERYYYLMPWISDETKEERNERHLQLFRDLAHVHRKSLKEIEIKEEELTNYYNSMKKRQEEQREFLQSYIEMCEDEWYMSPFQLQFCTYFHETMQAYWFAQTQLEKWYEKVQETKKWRVAVVHGKVALSHYVYDQKGNGYFLSLERSHVASPLSDLLSFFRKYLRTYPVKGNECINWFLEYQQSFPIQEEEIALFLSYLAQPEMIYRIIRQYVDKSKKMDERRQVSQLQKAYWLMKNSEYFIMRIIEIEEKKKAQEESHASS</sequence>
<keyword evidence="2" id="KW-0946">Virion</keyword>
<dbReference type="GO" id="GO:0042601">
    <property type="term" value="C:endospore-forming forespore"/>
    <property type="evidence" value="ECO:0007669"/>
    <property type="project" value="TreeGrafter"/>
</dbReference>
<accession>A0A7V9Z043</accession>
<dbReference type="EMBL" id="JACDUU010000004">
    <property type="protein sequence ID" value="MBA2871634.1"/>
    <property type="molecule type" value="Genomic_DNA"/>
</dbReference>
<reference evidence="2 3" key="1">
    <citation type="submission" date="2020-07" db="EMBL/GenBank/DDBJ databases">
        <title>Genomic Encyclopedia of Type Strains, Phase IV (KMG-IV): sequencing the most valuable type-strain genomes for metagenomic binning, comparative biology and taxonomic classification.</title>
        <authorList>
            <person name="Goeker M."/>
        </authorList>
    </citation>
    <scope>NUCLEOTIDE SEQUENCE [LARGE SCALE GENOMIC DNA]</scope>
    <source>
        <strain evidence="2 3">DSM 25220</strain>
    </source>
</reference>
<dbReference type="InterPro" id="IPR014253">
    <property type="entry name" value="Spore_coat_YsxE"/>
</dbReference>
<organism evidence="2 3">
    <name type="scientific">[Anoxybacillus] calidus</name>
    <dbReference type="NCBI Taxonomy" id="575178"/>
    <lineage>
        <taxon>Bacteria</taxon>
        <taxon>Bacillati</taxon>
        <taxon>Bacillota</taxon>
        <taxon>Bacilli</taxon>
        <taxon>Bacillales</taxon>
        <taxon>Anoxybacillaceae</taxon>
        <taxon>Paranoxybacillus</taxon>
    </lineage>
</organism>
<evidence type="ECO:0000256" key="1">
    <source>
        <dbReference type="SAM" id="Coils"/>
    </source>
</evidence>
<keyword evidence="2" id="KW-0167">Capsid protein</keyword>
<feature type="coiled-coil region" evidence="1">
    <location>
        <begin position="117"/>
        <end position="155"/>
    </location>
</feature>
<dbReference type="PANTHER" id="PTHR39179">
    <property type="entry name" value="SPORE COAT PROTEIN I"/>
    <property type="match status" value="1"/>
</dbReference>
<gene>
    <name evidence="2" type="ORF">HNQ85_001909</name>
</gene>
<dbReference type="PANTHER" id="PTHR39179:SF3">
    <property type="entry name" value="COTS-RELATED PROTEIN"/>
    <property type="match status" value="1"/>
</dbReference>
<evidence type="ECO:0000313" key="2">
    <source>
        <dbReference type="EMBL" id="MBA2871634.1"/>
    </source>
</evidence>
<protein>
    <submittedName>
        <fullName evidence="2">Spore coat protein YsxE</fullName>
    </submittedName>
</protein>
<dbReference type="Gene3D" id="3.30.200.20">
    <property type="entry name" value="Phosphorylase Kinase, domain 1"/>
    <property type="match status" value="1"/>
</dbReference>
<evidence type="ECO:0000313" key="3">
    <source>
        <dbReference type="Proteomes" id="UP000580891"/>
    </source>
</evidence>
<dbReference type="Gene3D" id="3.90.1200.10">
    <property type="match status" value="1"/>
</dbReference>
<dbReference type="InterPro" id="IPR011009">
    <property type="entry name" value="Kinase-like_dom_sf"/>
</dbReference>
<keyword evidence="3" id="KW-1185">Reference proteome</keyword>
<comment type="caution">
    <text evidence="2">The sequence shown here is derived from an EMBL/GenBank/DDBJ whole genome shotgun (WGS) entry which is preliminary data.</text>
</comment>
<keyword evidence="1" id="KW-0175">Coiled coil</keyword>
<proteinExistence type="predicted"/>
<dbReference type="Proteomes" id="UP000580891">
    <property type="component" value="Unassembled WGS sequence"/>
</dbReference>
<dbReference type="InterPro" id="IPR047175">
    <property type="entry name" value="CotS-like"/>
</dbReference>
<dbReference type="NCBIfam" id="TIGR02904">
    <property type="entry name" value="spore_ysxE"/>
    <property type="match status" value="1"/>
</dbReference>
<dbReference type="RefSeq" id="WP_181537464.1">
    <property type="nucleotide sequence ID" value="NZ_JACDUU010000004.1"/>
</dbReference>
<dbReference type="AlphaFoldDB" id="A0A7V9Z043"/>
<dbReference type="SUPFAM" id="SSF56112">
    <property type="entry name" value="Protein kinase-like (PK-like)"/>
    <property type="match status" value="1"/>
</dbReference>
<name>A0A7V9Z043_9BACL</name>